<name>A0A3R7PFG4_PENVA</name>
<evidence type="ECO:0000256" key="4">
    <source>
        <dbReference type="ARBA" id="ARBA00023163"/>
    </source>
</evidence>
<evidence type="ECO:0000256" key="2">
    <source>
        <dbReference type="ARBA" id="ARBA00023015"/>
    </source>
</evidence>
<dbReference type="InterPro" id="IPR000014">
    <property type="entry name" value="PAS"/>
</dbReference>
<comment type="caution">
    <text evidence="8">The sequence shown here is derived from an EMBL/GenBank/DDBJ whole genome shotgun (WGS) entry which is preliminary data.</text>
</comment>
<dbReference type="InterPro" id="IPR056192">
    <property type="entry name" value="bHLH_NPAS4"/>
</dbReference>
<gene>
    <name evidence="8" type="ORF">C7M84_011769</name>
</gene>
<dbReference type="PANTHER" id="PTHR23043">
    <property type="entry name" value="HYPOXIA-INDUCIBLE FACTOR 1 ALPHA"/>
    <property type="match status" value="1"/>
</dbReference>
<dbReference type="Proteomes" id="UP000283509">
    <property type="component" value="Unassembled WGS sequence"/>
</dbReference>
<keyword evidence="9" id="KW-1185">Reference proteome</keyword>
<evidence type="ECO:0000256" key="3">
    <source>
        <dbReference type="ARBA" id="ARBA00023125"/>
    </source>
</evidence>
<dbReference type="GO" id="GO:0045944">
    <property type="term" value="P:positive regulation of transcription by RNA polymerase II"/>
    <property type="evidence" value="ECO:0007669"/>
    <property type="project" value="UniProtKB-ARBA"/>
</dbReference>
<feature type="domain" description="BHLH" evidence="7">
    <location>
        <begin position="127"/>
        <end position="180"/>
    </location>
</feature>
<reference evidence="8 9" key="2">
    <citation type="submission" date="2019-01" db="EMBL/GenBank/DDBJ databases">
        <title>The decoding of complex shrimp genome reveals the adaptation for benthos swimmer, frequently molting mechanism and breeding impact on genome.</title>
        <authorList>
            <person name="Sun Y."/>
            <person name="Gao Y."/>
            <person name="Yu Y."/>
        </authorList>
    </citation>
    <scope>NUCLEOTIDE SEQUENCE [LARGE SCALE GENOMIC DNA]</scope>
    <source>
        <tissue evidence="8">Muscle</tissue>
    </source>
</reference>
<dbReference type="OrthoDB" id="9978016at2759"/>
<feature type="domain" description="PAS" evidence="6">
    <location>
        <begin position="204"/>
        <end position="260"/>
    </location>
</feature>
<dbReference type="SUPFAM" id="SSF55785">
    <property type="entry name" value="PYP-like sensor domain (PAS domain)"/>
    <property type="match status" value="1"/>
</dbReference>
<proteinExistence type="predicted"/>
<evidence type="ECO:0008006" key="10">
    <source>
        <dbReference type="Google" id="ProtNLM"/>
    </source>
</evidence>
<evidence type="ECO:0000259" key="7">
    <source>
        <dbReference type="PROSITE" id="PS50888"/>
    </source>
</evidence>
<dbReference type="PROSITE" id="PS50888">
    <property type="entry name" value="BHLH"/>
    <property type="match status" value="1"/>
</dbReference>
<dbReference type="GO" id="GO:0046983">
    <property type="term" value="F:protein dimerization activity"/>
    <property type="evidence" value="ECO:0007669"/>
    <property type="project" value="InterPro"/>
</dbReference>
<protein>
    <recommendedName>
        <fullName evidence="10">Neuronal PAS domain-containing protein 4</fullName>
    </recommendedName>
</protein>
<organism evidence="8 9">
    <name type="scientific">Penaeus vannamei</name>
    <name type="common">Whiteleg shrimp</name>
    <name type="synonym">Litopenaeus vannamei</name>
    <dbReference type="NCBI Taxonomy" id="6689"/>
    <lineage>
        <taxon>Eukaryota</taxon>
        <taxon>Metazoa</taxon>
        <taxon>Ecdysozoa</taxon>
        <taxon>Arthropoda</taxon>
        <taxon>Crustacea</taxon>
        <taxon>Multicrustacea</taxon>
        <taxon>Malacostraca</taxon>
        <taxon>Eumalacostraca</taxon>
        <taxon>Eucarida</taxon>
        <taxon>Decapoda</taxon>
        <taxon>Dendrobranchiata</taxon>
        <taxon>Penaeoidea</taxon>
        <taxon>Penaeidae</taxon>
        <taxon>Penaeus</taxon>
    </lineage>
</organism>
<dbReference type="InterPro" id="IPR035965">
    <property type="entry name" value="PAS-like_dom_sf"/>
</dbReference>
<keyword evidence="3" id="KW-0238">DNA-binding</keyword>
<comment type="subcellular location">
    <subcellularLocation>
        <location evidence="1">Nucleus</location>
    </subcellularLocation>
</comment>
<evidence type="ECO:0000256" key="1">
    <source>
        <dbReference type="ARBA" id="ARBA00004123"/>
    </source>
</evidence>
<keyword evidence="4" id="KW-0804">Transcription</keyword>
<dbReference type="PROSITE" id="PS50112">
    <property type="entry name" value="PAS"/>
    <property type="match status" value="1"/>
</dbReference>
<dbReference type="InterPro" id="IPR011598">
    <property type="entry name" value="bHLH_dom"/>
</dbReference>
<dbReference type="CDD" id="cd00130">
    <property type="entry name" value="PAS"/>
    <property type="match status" value="1"/>
</dbReference>
<keyword evidence="5" id="KW-0539">Nucleus</keyword>
<dbReference type="GO" id="GO:0000977">
    <property type="term" value="F:RNA polymerase II transcription regulatory region sequence-specific DNA binding"/>
    <property type="evidence" value="ECO:0007669"/>
    <property type="project" value="TreeGrafter"/>
</dbReference>
<dbReference type="Gene3D" id="3.30.450.20">
    <property type="entry name" value="PAS domain"/>
    <property type="match status" value="1"/>
</dbReference>
<dbReference type="SMART" id="SM00091">
    <property type="entry name" value="PAS"/>
    <property type="match status" value="1"/>
</dbReference>
<accession>A0A3R7PFG4</accession>
<dbReference type="EMBL" id="QCYY01002487">
    <property type="protein sequence ID" value="ROT69973.1"/>
    <property type="molecule type" value="Genomic_DNA"/>
</dbReference>
<evidence type="ECO:0000259" key="6">
    <source>
        <dbReference type="PROSITE" id="PS50112"/>
    </source>
</evidence>
<sequence>MASDPPLLPLTLLAGFPPMAQTLSFSSPLLEAFPGASPTHTLSLARRHSVADRHKSAAADLVSFCLLKHDEAAEADDGGPSFAPESAARLQEGPRLLLLRPAGLGVARVWPEGGLLFPRGSRGQSFDGTKSTKGASKMRRDMINAEIGQLRDLLPLPPSTRQRLSQLQLMALVCVYVRKSNYFQQVFKQQDQNLSPTPNIGFSKAMNGFIMMLTQGGKLLYISDNAAEYLGHSMEDLLIHGDSMYDIIDKQDHAAVQAELVRGSTSASPHEETASSAG</sequence>
<keyword evidence="2" id="KW-0805">Transcription regulation</keyword>
<dbReference type="Pfam" id="PF23183">
    <property type="entry name" value="bHLH_NPAS4"/>
    <property type="match status" value="1"/>
</dbReference>
<evidence type="ECO:0000313" key="9">
    <source>
        <dbReference type="Proteomes" id="UP000283509"/>
    </source>
</evidence>
<dbReference type="PANTHER" id="PTHR23043:SF39">
    <property type="entry name" value="DYSFUSION, ISOFORM D"/>
    <property type="match status" value="1"/>
</dbReference>
<dbReference type="STRING" id="6689.A0A3R7PFG4"/>
<evidence type="ECO:0000313" key="8">
    <source>
        <dbReference type="EMBL" id="ROT69973.1"/>
    </source>
</evidence>
<dbReference type="AlphaFoldDB" id="A0A3R7PFG4"/>
<evidence type="ECO:0000256" key="5">
    <source>
        <dbReference type="ARBA" id="ARBA00023242"/>
    </source>
</evidence>
<reference evidence="8 9" key="1">
    <citation type="submission" date="2018-04" db="EMBL/GenBank/DDBJ databases">
        <authorList>
            <person name="Zhang X."/>
            <person name="Yuan J."/>
            <person name="Li F."/>
            <person name="Xiang J."/>
        </authorList>
    </citation>
    <scope>NUCLEOTIDE SEQUENCE [LARGE SCALE GENOMIC DNA]</scope>
    <source>
        <tissue evidence="8">Muscle</tissue>
    </source>
</reference>
<dbReference type="CDD" id="cd19697">
    <property type="entry name" value="bHLH-PAS_NPAS4_PASD10"/>
    <property type="match status" value="1"/>
</dbReference>
<dbReference type="InterPro" id="IPR036638">
    <property type="entry name" value="HLH_DNA-bd_sf"/>
</dbReference>
<dbReference type="SUPFAM" id="SSF47459">
    <property type="entry name" value="HLH, helix-loop-helix DNA-binding domain"/>
    <property type="match status" value="1"/>
</dbReference>
<dbReference type="GO" id="GO:0005634">
    <property type="term" value="C:nucleus"/>
    <property type="evidence" value="ECO:0007669"/>
    <property type="project" value="UniProtKB-SubCell"/>
</dbReference>
<dbReference type="GO" id="GO:0000981">
    <property type="term" value="F:DNA-binding transcription factor activity, RNA polymerase II-specific"/>
    <property type="evidence" value="ECO:0007669"/>
    <property type="project" value="TreeGrafter"/>
</dbReference>